<gene>
    <name evidence="10" type="ORF">DES41_109345</name>
</gene>
<keyword evidence="10" id="KW-0282">Flagellum</keyword>
<evidence type="ECO:0000256" key="4">
    <source>
        <dbReference type="ARBA" id="ARBA00022448"/>
    </source>
</evidence>
<comment type="similarity">
    <text evidence="2">Belongs to the FliH family.</text>
</comment>
<dbReference type="InterPro" id="IPR051472">
    <property type="entry name" value="T3SS_Stator/FliH"/>
</dbReference>
<dbReference type="GO" id="GO:0015031">
    <property type="term" value="P:protein transport"/>
    <property type="evidence" value="ECO:0007669"/>
    <property type="project" value="UniProtKB-KW"/>
</dbReference>
<dbReference type="GO" id="GO:0005829">
    <property type="term" value="C:cytosol"/>
    <property type="evidence" value="ECO:0007669"/>
    <property type="project" value="TreeGrafter"/>
</dbReference>
<protein>
    <recommendedName>
        <fullName evidence="3">Flagellar assembly protein FliH</fullName>
    </recommendedName>
</protein>
<dbReference type="AlphaFoldDB" id="A0A368XHZ3"/>
<dbReference type="PANTHER" id="PTHR34982:SF1">
    <property type="entry name" value="FLAGELLAR ASSEMBLY PROTEIN FLIH"/>
    <property type="match status" value="1"/>
</dbReference>
<name>A0A368XHZ3_9BURK</name>
<evidence type="ECO:0000256" key="3">
    <source>
        <dbReference type="ARBA" id="ARBA00016507"/>
    </source>
</evidence>
<evidence type="ECO:0000256" key="7">
    <source>
        <dbReference type="ARBA" id="ARBA00023225"/>
    </source>
</evidence>
<dbReference type="PANTHER" id="PTHR34982">
    <property type="entry name" value="YOP PROTEINS TRANSLOCATION PROTEIN L"/>
    <property type="match status" value="1"/>
</dbReference>
<evidence type="ECO:0000256" key="1">
    <source>
        <dbReference type="ARBA" id="ARBA00003041"/>
    </source>
</evidence>
<dbReference type="Proteomes" id="UP000252884">
    <property type="component" value="Unassembled WGS sequence"/>
</dbReference>
<evidence type="ECO:0000313" key="11">
    <source>
        <dbReference type="Proteomes" id="UP000252884"/>
    </source>
</evidence>
<comment type="function">
    <text evidence="1">Needed for flagellar regrowth and assembly.</text>
</comment>
<keyword evidence="10" id="KW-0966">Cell projection</keyword>
<keyword evidence="10" id="KW-0969">Cilium</keyword>
<feature type="region of interest" description="Disordered" evidence="8">
    <location>
        <begin position="29"/>
        <end position="60"/>
    </location>
</feature>
<evidence type="ECO:0000256" key="6">
    <source>
        <dbReference type="ARBA" id="ARBA00022927"/>
    </source>
</evidence>
<evidence type="ECO:0000256" key="8">
    <source>
        <dbReference type="SAM" id="MobiDB-lite"/>
    </source>
</evidence>
<keyword evidence="7" id="KW-1006">Bacterial flagellum protein export</keyword>
<keyword evidence="6" id="KW-0653">Protein transport</keyword>
<keyword evidence="4" id="KW-0813">Transport</keyword>
<evidence type="ECO:0000259" key="9">
    <source>
        <dbReference type="Pfam" id="PF02108"/>
    </source>
</evidence>
<dbReference type="EMBL" id="QPJK01000009">
    <property type="protein sequence ID" value="RCW67622.1"/>
    <property type="molecule type" value="Genomic_DNA"/>
</dbReference>
<sequence>MSTAHHRMYTRFIPGEEIGVVAAWKFGRLGGDEPEPEPLLEAAPPAPELEPEPEPEPEEARLQRAYDAGHAAGYASGHADAARVGHEQLDAYVGGQGRENAAQLAAVVQQLQQRLADCEQRQARQVLDLAAELARQIVRRELSVQPDAVLPVVREALALLGTEHKAATVKLHAEDLAVVETALREEHAALQVNWMADAQVERGGCLVESAGTVVDGRLPARWRRALAQLGLDAPWQQEAGDA</sequence>
<dbReference type="Pfam" id="PF02108">
    <property type="entry name" value="FliH"/>
    <property type="match status" value="1"/>
</dbReference>
<keyword evidence="5" id="KW-1005">Bacterial flagellum biogenesis</keyword>
<keyword evidence="11" id="KW-1185">Reference proteome</keyword>
<evidence type="ECO:0000256" key="2">
    <source>
        <dbReference type="ARBA" id="ARBA00006602"/>
    </source>
</evidence>
<evidence type="ECO:0000313" key="10">
    <source>
        <dbReference type="EMBL" id="RCW67622.1"/>
    </source>
</evidence>
<dbReference type="GO" id="GO:0044781">
    <property type="term" value="P:bacterial-type flagellum organization"/>
    <property type="evidence" value="ECO:0007669"/>
    <property type="project" value="UniProtKB-KW"/>
</dbReference>
<feature type="domain" description="Flagellar assembly protein FliH/Type III secretion system HrpE" evidence="9">
    <location>
        <begin position="99"/>
        <end position="224"/>
    </location>
</feature>
<proteinExistence type="inferred from homology"/>
<accession>A0A368XHZ3</accession>
<dbReference type="InterPro" id="IPR018035">
    <property type="entry name" value="Flagellar_FliH/T3SS_HrpE"/>
</dbReference>
<reference evidence="10 11" key="1">
    <citation type="submission" date="2018-07" db="EMBL/GenBank/DDBJ databases">
        <title>Genomic Encyclopedia of Type Strains, Phase IV (KMG-IV): sequencing the most valuable type-strain genomes for metagenomic binning, comparative biology and taxonomic classification.</title>
        <authorList>
            <person name="Goeker M."/>
        </authorList>
    </citation>
    <scope>NUCLEOTIDE SEQUENCE [LARGE SCALE GENOMIC DNA]</scope>
    <source>
        <strain evidence="10 11">DSM 21634</strain>
    </source>
</reference>
<evidence type="ECO:0000256" key="5">
    <source>
        <dbReference type="ARBA" id="ARBA00022795"/>
    </source>
</evidence>
<comment type="caution">
    <text evidence="10">The sequence shown here is derived from an EMBL/GenBank/DDBJ whole genome shotgun (WGS) entry which is preliminary data.</text>
</comment>
<dbReference type="RefSeq" id="WP_245965917.1">
    <property type="nucleotide sequence ID" value="NZ_QPJK01000009.1"/>
</dbReference>
<organism evidence="10 11">
    <name type="scientific">Pseudorhodoferax soli</name>
    <dbReference type="NCBI Taxonomy" id="545864"/>
    <lineage>
        <taxon>Bacteria</taxon>
        <taxon>Pseudomonadati</taxon>
        <taxon>Pseudomonadota</taxon>
        <taxon>Betaproteobacteria</taxon>
        <taxon>Burkholderiales</taxon>
        <taxon>Comamonadaceae</taxon>
    </lineage>
</organism>